<evidence type="ECO:0000313" key="2">
    <source>
        <dbReference type="EMBL" id="RVX19131.1"/>
    </source>
</evidence>
<evidence type="ECO:0000313" key="3">
    <source>
        <dbReference type="Proteomes" id="UP000288805"/>
    </source>
</evidence>
<name>A0A438KD39_VITVI</name>
<proteinExistence type="predicted"/>
<feature type="region of interest" description="Disordered" evidence="1">
    <location>
        <begin position="39"/>
        <end position="93"/>
    </location>
</feature>
<feature type="compositionally biased region" description="Polar residues" evidence="1">
    <location>
        <begin position="521"/>
        <end position="536"/>
    </location>
</feature>
<protein>
    <submittedName>
        <fullName evidence="2">Uncharacterized protein</fullName>
    </submittedName>
</protein>
<feature type="compositionally biased region" description="Acidic residues" evidence="1">
    <location>
        <begin position="67"/>
        <end position="79"/>
    </location>
</feature>
<accession>A0A438KD39</accession>
<comment type="caution">
    <text evidence="2">The sequence shown here is derived from an EMBL/GenBank/DDBJ whole genome shotgun (WGS) entry which is preliminary data.</text>
</comment>
<reference evidence="2 3" key="1">
    <citation type="journal article" date="2018" name="PLoS Genet.">
        <title>Population sequencing reveals clonal diversity and ancestral inbreeding in the grapevine cultivar Chardonnay.</title>
        <authorList>
            <person name="Roach M.J."/>
            <person name="Johnson D.L."/>
            <person name="Bohlmann J."/>
            <person name="van Vuuren H.J."/>
            <person name="Jones S.J."/>
            <person name="Pretorius I.S."/>
            <person name="Schmidt S.A."/>
            <person name="Borneman A.R."/>
        </authorList>
    </citation>
    <scope>NUCLEOTIDE SEQUENCE [LARGE SCALE GENOMIC DNA]</scope>
    <source>
        <strain evidence="3">cv. Chardonnay</strain>
        <tissue evidence="2">Leaf</tissue>
    </source>
</reference>
<dbReference type="Proteomes" id="UP000288805">
    <property type="component" value="Unassembled WGS sequence"/>
</dbReference>
<dbReference type="EMBL" id="QGNW01000009">
    <property type="protein sequence ID" value="RVX19131.1"/>
    <property type="molecule type" value="Genomic_DNA"/>
</dbReference>
<evidence type="ECO:0000256" key="1">
    <source>
        <dbReference type="SAM" id="MobiDB-lite"/>
    </source>
</evidence>
<dbReference type="PANTHER" id="PTHR33443:SF35">
    <property type="entry name" value="VQ DOMAIN-CONTAINING PROTEIN"/>
    <property type="match status" value="1"/>
</dbReference>
<feature type="region of interest" description="Disordered" evidence="1">
    <location>
        <begin position="513"/>
        <end position="536"/>
    </location>
</feature>
<dbReference type="InterPro" id="IPR053234">
    <property type="entry name" value="RPM1_Interactor"/>
</dbReference>
<organism evidence="2 3">
    <name type="scientific">Vitis vinifera</name>
    <name type="common">Grape</name>
    <dbReference type="NCBI Taxonomy" id="29760"/>
    <lineage>
        <taxon>Eukaryota</taxon>
        <taxon>Viridiplantae</taxon>
        <taxon>Streptophyta</taxon>
        <taxon>Embryophyta</taxon>
        <taxon>Tracheophyta</taxon>
        <taxon>Spermatophyta</taxon>
        <taxon>Magnoliopsida</taxon>
        <taxon>eudicotyledons</taxon>
        <taxon>Gunneridae</taxon>
        <taxon>Pentapetalae</taxon>
        <taxon>rosids</taxon>
        <taxon>Vitales</taxon>
        <taxon>Vitaceae</taxon>
        <taxon>Viteae</taxon>
        <taxon>Vitis</taxon>
    </lineage>
</organism>
<sequence>MDPRYVVLEISSDEEVGLDDYRGDDYDWLSELLREVDKPTDDSDDVVVVREVNPKQKSKSSKSTAKDDDDDCVVLDGDPDNPVPTVDDSENGSDDLLVVGEKGQVNSLLAGITLVALRGIANSSVSSFFGFGKSPKGLALWRALSRECFPSGYLQGTELGGASYCFRIGVSITQSDVIGGIDQLCCIIAVSWEDAVKFSLVSTLIHYFLFWLQIACRDYPHSRDQCAKFPFNSTTHDRHCDQCHCYVCDSLAPCGHWGTGMNIVDHCHATNKDEFWVNQRKSFRLGKSQQVPIQKHATALPQVSQNSSFPLLQPNPIWQNQVSRPTSIHACSSRTNVGVPNTASLTRNQRSEVDLGRTRFQPHLVSQKPHGTQSNIINRKDRGHGFGPLGPQFSSSQPMFKRTGSGRGALTANRSGYGLPNNINHAYTTFSRNVPQRATPNDRTSSRWHDHLPGVALDSAKHQTTQPNMGSIFSNTVPSQPQAYGQPILQSNDCQGTYLHGNQAQNVVNPSFADISGSWPGGTSHSDQPPPIENSQLQSAEPTFIPSVMEFNPQFPVSTNPDPLDLFDSWILENQSVQGAPEGSVPNGLNLTSQDHAPAAVDAGMLYFDFETSWGSLTHA</sequence>
<dbReference type="AlphaFoldDB" id="A0A438KD39"/>
<dbReference type="PANTHER" id="PTHR33443">
    <property type="entry name" value="ZGC:112980"/>
    <property type="match status" value="1"/>
</dbReference>
<gene>
    <name evidence="2" type="ORF">CK203_008612</name>
</gene>